<evidence type="ECO:0000256" key="5">
    <source>
        <dbReference type="ARBA" id="ARBA00022614"/>
    </source>
</evidence>
<keyword evidence="4" id="KW-0723">Serine/threonine-protein kinase</keyword>
<evidence type="ECO:0000256" key="10">
    <source>
        <dbReference type="ARBA" id="ARBA00022741"/>
    </source>
</evidence>
<evidence type="ECO:0000256" key="17">
    <source>
        <dbReference type="ARBA" id="ARBA00047899"/>
    </source>
</evidence>
<dbReference type="EC" id="2.7.11.1" evidence="3"/>
<dbReference type="OrthoDB" id="2015831at2759"/>
<evidence type="ECO:0000256" key="4">
    <source>
        <dbReference type="ARBA" id="ARBA00022527"/>
    </source>
</evidence>
<dbReference type="PROSITE" id="PS00107">
    <property type="entry name" value="PROTEIN_KINASE_ATP"/>
    <property type="match status" value="1"/>
</dbReference>
<evidence type="ECO:0000256" key="18">
    <source>
        <dbReference type="ARBA" id="ARBA00048679"/>
    </source>
</evidence>
<dbReference type="EMBL" id="CM017322">
    <property type="protein sequence ID" value="KAE8008226.1"/>
    <property type="molecule type" value="Genomic_DNA"/>
</dbReference>
<dbReference type="Gene3D" id="3.80.10.10">
    <property type="entry name" value="Ribonuclease Inhibitor"/>
    <property type="match status" value="3"/>
</dbReference>
<evidence type="ECO:0000256" key="8">
    <source>
        <dbReference type="ARBA" id="ARBA00022729"/>
    </source>
</evidence>
<dbReference type="InterPro" id="IPR001611">
    <property type="entry name" value="Leu-rich_rpt"/>
</dbReference>
<keyword evidence="7" id="KW-0812">Transmembrane</keyword>
<feature type="domain" description="Protein kinase" evidence="21">
    <location>
        <begin position="662"/>
        <end position="932"/>
    </location>
</feature>
<keyword evidence="14" id="KW-0472">Membrane</keyword>
<dbReference type="GO" id="GO:0009791">
    <property type="term" value="P:post-embryonic development"/>
    <property type="evidence" value="ECO:0007669"/>
    <property type="project" value="UniProtKB-ARBA"/>
</dbReference>
<keyword evidence="15" id="KW-0675">Receptor</keyword>
<sequence>MSADQFFRRGLLVFLVVFSLTSFSKSDELQPLLEFKSALQKSNPNVFSSWTPGNSTCSFSGIVCNSNGFVAEINLRHQNLSGVLPFDSICKLQALEKLSLGYNFLHGSISEDLKNCTSLQQLDLGWNSFSGEVPDLSSLGKLKLLSLNNSGISGQFPWKSLENLTSLTFLSIGDIVFEKSPFPVEVFKLEKLYWLYLSNCSLEGRIPAGLGNLTLLENIELSWNQFSGEIPGDIVKLKNLRQLELYTNFLTGTLPAGLRNLTSLLNLDVANNSLHGNISELRFMTNITSIQLYENQFTGEIPEELGEFKLVNLSIHKNKFTGPLPQKLGSSGDFVYIDASENFFTGPIPPDMCKNGKMTKMLLLQNGFTGGIPENYANCLSLNRIRVNNNSLSGVVPAGIWSLPNLSIIDLAMNNFEGPLSSNIGEAKSLAQLHLANNRFSGELPLTISEASSLVSVQLSSNQFSGQIPATIGGLKKLNSFNLDGNMFSGFIPESLGSCVSLSAINLFGNSLSGNIPVSLGYLPTLNSLNLSNNKLSGEIPNSLSSLRLSLLDLSNNQLTGPIPASLSIQAFQTSYNGNPGLCSQNLEHFRRCSSGSSAPSHVRTLIICFTAGALILFASLACFLCVKLRPNNLETPLKPNSWDMKRYRLLSFTEKEIIDAIKTENVIGKGGSGNVYKVVLADGKELAVKHIWISDSSDRKNYQSSSAMLTKRNFRSAEYEAEVATLSSVRHVNVVDLYCSITSEDSNLLVYEYLPNGSLWDRLHTCKKIEMGWEAGGGGDWTHVIAGTLGYMAPEYAYTYKVNEKSDVYSFGVVLMELVTGKRPIEPEFGENKDIVWWVQSKMNSKESLFGLVDSIISEALKEDAMKVLRIAIHCTAKIPILRPSMRIVVQMLEEAEPHKLTDIVINKECPDSSNERLKNTGMIRSLEFES</sequence>
<dbReference type="GO" id="GO:0004674">
    <property type="term" value="F:protein serine/threonine kinase activity"/>
    <property type="evidence" value="ECO:0007669"/>
    <property type="project" value="UniProtKB-KW"/>
</dbReference>
<dbReference type="InterPro" id="IPR017441">
    <property type="entry name" value="Protein_kinase_ATP_BS"/>
</dbReference>
<keyword evidence="23" id="KW-1185">Reference proteome</keyword>
<reference evidence="22 23" key="1">
    <citation type="submission" date="2019-06" db="EMBL/GenBank/DDBJ databases">
        <title>A chromosomal-level reference genome of Carpinus fangiana (Coryloideae, Betulaceae).</title>
        <authorList>
            <person name="Yang X."/>
            <person name="Wang Z."/>
            <person name="Zhang L."/>
            <person name="Hao G."/>
            <person name="Liu J."/>
            <person name="Yang Y."/>
        </authorList>
    </citation>
    <scope>NUCLEOTIDE SEQUENCE [LARGE SCALE GENOMIC DNA]</scope>
    <source>
        <strain evidence="22">Cfa_2016G</strain>
        <tissue evidence="22">Leaf</tissue>
    </source>
</reference>
<keyword evidence="11" id="KW-0418">Kinase</keyword>
<evidence type="ECO:0000256" key="1">
    <source>
        <dbReference type="ARBA" id="ARBA00004167"/>
    </source>
</evidence>
<dbReference type="AlphaFoldDB" id="A0A5N6QMU6"/>
<dbReference type="Pfam" id="PF00560">
    <property type="entry name" value="LRR_1"/>
    <property type="match status" value="2"/>
</dbReference>
<dbReference type="InterPro" id="IPR001245">
    <property type="entry name" value="Ser-Thr/Tyr_kinase_cat_dom"/>
</dbReference>
<dbReference type="Gene3D" id="1.10.510.10">
    <property type="entry name" value="Transferase(Phosphotransferase) domain 1"/>
    <property type="match status" value="1"/>
</dbReference>
<feature type="chain" id="PRO_5024332205" description="non-specific serine/threonine protein kinase" evidence="20">
    <location>
        <begin position="27"/>
        <end position="932"/>
    </location>
</feature>
<dbReference type="Pfam" id="PF08263">
    <property type="entry name" value="LRRNT_2"/>
    <property type="match status" value="1"/>
</dbReference>
<dbReference type="GO" id="GO:0033612">
    <property type="term" value="F:receptor serine/threonine kinase binding"/>
    <property type="evidence" value="ECO:0007669"/>
    <property type="project" value="TreeGrafter"/>
</dbReference>
<comment type="catalytic activity">
    <reaction evidence="17">
        <text>L-threonyl-[protein] + ATP = O-phospho-L-threonyl-[protein] + ADP + H(+)</text>
        <dbReference type="Rhea" id="RHEA:46608"/>
        <dbReference type="Rhea" id="RHEA-COMP:11060"/>
        <dbReference type="Rhea" id="RHEA-COMP:11605"/>
        <dbReference type="ChEBI" id="CHEBI:15378"/>
        <dbReference type="ChEBI" id="CHEBI:30013"/>
        <dbReference type="ChEBI" id="CHEBI:30616"/>
        <dbReference type="ChEBI" id="CHEBI:61977"/>
        <dbReference type="ChEBI" id="CHEBI:456216"/>
        <dbReference type="EC" id="2.7.11.1"/>
    </reaction>
</comment>
<name>A0A5N6QMU6_9ROSI</name>
<dbReference type="SUPFAM" id="SSF52058">
    <property type="entry name" value="L domain-like"/>
    <property type="match status" value="2"/>
</dbReference>
<dbReference type="SUPFAM" id="SSF56112">
    <property type="entry name" value="Protein kinase-like (PK-like)"/>
    <property type="match status" value="1"/>
</dbReference>
<evidence type="ECO:0000256" key="16">
    <source>
        <dbReference type="ARBA" id="ARBA00023180"/>
    </source>
</evidence>
<evidence type="ECO:0000256" key="13">
    <source>
        <dbReference type="ARBA" id="ARBA00022989"/>
    </source>
</evidence>
<dbReference type="PROSITE" id="PS50011">
    <property type="entry name" value="PROTEIN_KINASE_DOM"/>
    <property type="match status" value="1"/>
</dbReference>
<dbReference type="PANTHER" id="PTHR48056:SF41">
    <property type="entry name" value="RECEPTOR-LIKE PROTEIN KINASE HAIKU2"/>
    <property type="match status" value="1"/>
</dbReference>
<evidence type="ECO:0000256" key="20">
    <source>
        <dbReference type="SAM" id="SignalP"/>
    </source>
</evidence>
<dbReference type="FunFam" id="3.80.10.10:FF:000905">
    <property type="entry name" value="Receptor-like protein kinase 7"/>
    <property type="match status" value="1"/>
</dbReference>
<keyword evidence="16" id="KW-0325">Glycoprotein</keyword>
<comment type="subcellular location">
    <subcellularLocation>
        <location evidence="1">Membrane</location>
        <topology evidence="1">Single-pass membrane protein</topology>
    </subcellularLocation>
</comment>
<keyword evidence="12 19" id="KW-0067">ATP-binding</keyword>
<dbReference type="Proteomes" id="UP000327013">
    <property type="component" value="Chromosome 2"/>
</dbReference>
<organism evidence="22 23">
    <name type="scientific">Carpinus fangiana</name>
    <dbReference type="NCBI Taxonomy" id="176857"/>
    <lineage>
        <taxon>Eukaryota</taxon>
        <taxon>Viridiplantae</taxon>
        <taxon>Streptophyta</taxon>
        <taxon>Embryophyta</taxon>
        <taxon>Tracheophyta</taxon>
        <taxon>Spermatophyta</taxon>
        <taxon>Magnoliopsida</taxon>
        <taxon>eudicotyledons</taxon>
        <taxon>Gunneridae</taxon>
        <taxon>Pentapetalae</taxon>
        <taxon>rosids</taxon>
        <taxon>fabids</taxon>
        <taxon>Fagales</taxon>
        <taxon>Betulaceae</taxon>
        <taxon>Carpinus</taxon>
    </lineage>
</organism>
<evidence type="ECO:0000313" key="23">
    <source>
        <dbReference type="Proteomes" id="UP000327013"/>
    </source>
</evidence>
<evidence type="ECO:0000256" key="14">
    <source>
        <dbReference type="ARBA" id="ARBA00023136"/>
    </source>
</evidence>
<comment type="catalytic activity">
    <reaction evidence="18">
        <text>L-seryl-[protein] + ATP = O-phospho-L-seryl-[protein] + ADP + H(+)</text>
        <dbReference type="Rhea" id="RHEA:17989"/>
        <dbReference type="Rhea" id="RHEA-COMP:9863"/>
        <dbReference type="Rhea" id="RHEA-COMP:11604"/>
        <dbReference type="ChEBI" id="CHEBI:15378"/>
        <dbReference type="ChEBI" id="CHEBI:29999"/>
        <dbReference type="ChEBI" id="CHEBI:30616"/>
        <dbReference type="ChEBI" id="CHEBI:83421"/>
        <dbReference type="ChEBI" id="CHEBI:456216"/>
        <dbReference type="EC" id="2.7.11.1"/>
    </reaction>
</comment>
<evidence type="ECO:0000256" key="3">
    <source>
        <dbReference type="ARBA" id="ARBA00012513"/>
    </source>
</evidence>
<evidence type="ECO:0000259" key="21">
    <source>
        <dbReference type="PROSITE" id="PS50011"/>
    </source>
</evidence>
<dbReference type="Pfam" id="PF13855">
    <property type="entry name" value="LRR_8"/>
    <property type="match status" value="1"/>
</dbReference>
<evidence type="ECO:0000256" key="19">
    <source>
        <dbReference type="PROSITE-ProRule" id="PRU10141"/>
    </source>
</evidence>
<dbReference type="PANTHER" id="PTHR48056">
    <property type="entry name" value="LRR RECEPTOR-LIKE SERINE/THREONINE-PROTEIN KINASE-RELATED"/>
    <property type="match status" value="1"/>
</dbReference>
<dbReference type="Gene3D" id="3.30.200.20">
    <property type="entry name" value="Phosphorylase Kinase, domain 1"/>
    <property type="match status" value="1"/>
</dbReference>
<protein>
    <recommendedName>
        <fullName evidence="3">non-specific serine/threonine protein kinase</fullName>
        <ecNumber evidence="3">2.7.11.1</ecNumber>
    </recommendedName>
</protein>
<dbReference type="InterPro" id="IPR011009">
    <property type="entry name" value="Kinase-like_dom_sf"/>
</dbReference>
<evidence type="ECO:0000256" key="6">
    <source>
        <dbReference type="ARBA" id="ARBA00022679"/>
    </source>
</evidence>
<evidence type="ECO:0000256" key="7">
    <source>
        <dbReference type="ARBA" id="ARBA00022692"/>
    </source>
</evidence>
<keyword evidence="9" id="KW-0677">Repeat</keyword>
<dbReference type="InterPro" id="IPR013210">
    <property type="entry name" value="LRR_N_plant-typ"/>
</dbReference>
<dbReference type="GO" id="GO:0005524">
    <property type="term" value="F:ATP binding"/>
    <property type="evidence" value="ECO:0007669"/>
    <property type="project" value="UniProtKB-UniRule"/>
</dbReference>
<dbReference type="FunFam" id="3.80.10.10:FF:000111">
    <property type="entry name" value="LRR receptor-like serine/threonine-protein kinase ERECTA"/>
    <property type="match status" value="1"/>
</dbReference>
<keyword evidence="8 20" id="KW-0732">Signal</keyword>
<dbReference type="InterPro" id="IPR055414">
    <property type="entry name" value="LRR_R13L4/SHOC2-like"/>
</dbReference>
<dbReference type="InterPro" id="IPR000719">
    <property type="entry name" value="Prot_kinase_dom"/>
</dbReference>
<evidence type="ECO:0000256" key="11">
    <source>
        <dbReference type="ARBA" id="ARBA00022777"/>
    </source>
</evidence>
<dbReference type="InterPro" id="IPR050647">
    <property type="entry name" value="Plant_LRR-RLKs"/>
</dbReference>
<feature type="signal peptide" evidence="20">
    <location>
        <begin position="1"/>
        <end position="26"/>
    </location>
</feature>
<accession>A0A5N6QMU6</accession>
<feature type="binding site" evidence="19">
    <location>
        <position position="690"/>
    </location>
    <ligand>
        <name>ATP</name>
        <dbReference type="ChEBI" id="CHEBI:30616"/>
    </ligand>
</feature>
<evidence type="ECO:0000313" key="22">
    <source>
        <dbReference type="EMBL" id="KAE8008226.1"/>
    </source>
</evidence>
<dbReference type="FunFam" id="3.30.200.20:FF:000540">
    <property type="entry name" value="Receptor-like protein kinase HAIKU2"/>
    <property type="match status" value="1"/>
</dbReference>
<dbReference type="PROSITE" id="PS51450">
    <property type="entry name" value="LRR"/>
    <property type="match status" value="1"/>
</dbReference>
<dbReference type="InterPro" id="IPR032675">
    <property type="entry name" value="LRR_dom_sf"/>
</dbReference>
<keyword evidence="6" id="KW-0808">Transferase</keyword>
<evidence type="ECO:0000256" key="12">
    <source>
        <dbReference type="ARBA" id="ARBA00022840"/>
    </source>
</evidence>
<dbReference type="GO" id="GO:0016020">
    <property type="term" value="C:membrane"/>
    <property type="evidence" value="ECO:0007669"/>
    <property type="project" value="UniProtKB-SubCell"/>
</dbReference>
<keyword evidence="13" id="KW-1133">Transmembrane helix</keyword>
<evidence type="ECO:0000256" key="9">
    <source>
        <dbReference type="ARBA" id="ARBA00022737"/>
    </source>
</evidence>
<proteinExistence type="inferred from homology"/>
<dbReference type="Pfam" id="PF00069">
    <property type="entry name" value="Pkinase"/>
    <property type="match status" value="1"/>
</dbReference>
<keyword evidence="10 19" id="KW-0547">Nucleotide-binding</keyword>
<dbReference type="FunFam" id="3.80.10.10:FF:000413">
    <property type="entry name" value="Inactive leucine-rich repeat receptor-like protein kinase"/>
    <property type="match status" value="1"/>
</dbReference>
<comment type="similarity">
    <text evidence="2">Belongs to the RLP family.</text>
</comment>
<gene>
    <name evidence="22" type="ORF">FH972_004759</name>
</gene>
<evidence type="ECO:0000256" key="15">
    <source>
        <dbReference type="ARBA" id="ARBA00023170"/>
    </source>
</evidence>
<dbReference type="Pfam" id="PF07714">
    <property type="entry name" value="PK_Tyr_Ser-Thr"/>
    <property type="match status" value="1"/>
</dbReference>
<dbReference type="Pfam" id="PF23598">
    <property type="entry name" value="LRR_14"/>
    <property type="match status" value="1"/>
</dbReference>
<keyword evidence="5" id="KW-0433">Leucine-rich repeat</keyword>
<evidence type="ECO:0000256" key="2">
    <source>
        <dbReference type="ARBA" id="ARBA00009592"/>
    </source>
</evidence>